<dbReference type="CDD" id="cd06583">
    <property type="entry name" value="PGRP"/>
    <property type="match status" value="1"/>
</dbReference>
<evidence type="ECO:0000256" key="4">
    <source>
        <dbReference type="ARBA" id="ARBA00007553"/>
    </source>
</evidence>
<dbReference type="Pfam" id="PF01510">
    <property type="entry name" value="Amidase_2"/>
    <property type="match status" value="1"/>
</dbReference>
<evidence type="ECO:0000313" key="15">
    <source>
        <dbReference type="Proteomes" id="UP001500133"/>
    </source>
</evidence>
<name>A0ABP7LWC5_9GAMM</name>
<dbReference type="SMART" id="SM00644">
    <property type="entry name" value="Ami_2"/>
    <property type="match status" value="1"/>
</dbReference>
<dbReference type="EMBL" id="BAAAZT010000071">
    <property type="protein sequence ID" value="GAA3906686.1"/>
    <property type="molecule type" value="Genomic_DNA"/>
</dbReference>
<proteinExistence type="inferred from homology"/>
<dbReference type="NCBIfam" id="NF008758">
    <property type="entry name" value="PRK11789.1"/>
    <property type="match status" value="1"/>
</dbReference>
<sequence length="195" mass="21636">MSQTHHAAGRWPSARWVASPNADARPADEVSLIVLHAISLPPGKFGGDAIEALFTNRLDADAHPFFAHIADLRVSAHFLIRRDGACVQFVEPERRAWHAGRSCWRDPQSGTLRRALNDFAVGIELEGDDDTPFRRAQYARLAELIGWLRVRYRSLSAGRMTGHAHVAPLRKTDPGPAFDWAYLDRALVKNGLAGL</sequence>
<dbReference type="InterPro" id="IPR036505">
    <property type="entry name" value="Amidase/PGRP_sf"/>
</dbReference>
<dbReference type="RefSeq" id="WP_344704151.1">
    <property type="nucleotide sequence ID" value="NZ_BAAAZT010000071.1"/>
</dbReference>
<organism evidence="14 15">
    <name type="scientific">Halomonas cibimaris</name>
    <dbReference type="NCBI Taxonomy" id="657012"/>
    <lineage>
        <taxon>Bacteria</taxon>
        <taxon>Pseudomonadati</taxon>
        <taxon>Pseudomonadota</taxon>
        <taxon>Gammaproteobacteria</taxon>
        <taxon>Oceanospirillales</taxon>
        <taxon>Halomonadaceae</taxon>
        <taxon>Halomonas</taxon>
    </lineage>
</organism>
<keyword evidence="7" id="KW-0479">Metal-binding</keyword>
<evidence type="ECO:0000313" key="14">
    <source>
        <dbReference type="EMBL" id="GAA3906686.1"/>
    </source>
</evidence>
<evidence type="ECO:0000256" key="7">
    <source>
        <dbReference type="ARBA" id="ARBA00022723"/>
    </source>
</evidence>
<evidence type="ECO:0000256" key="2">
    <source>
        <dbReference type="ARBA" id="ARBA00001947"/>
    </source>
</evidence>
<keyword evidence="9" id="KW-0862">Zinc</keyword>
<gene>
    <name evidence="14" type="primary">ampD</name>
    <name evidence="14" type="ORF">GCM10022228_16160</name>
</gene>
<keyword evidence="8" id="KW-0378">Hydrolase</keyword>
<comment type="caution">
    <text evidence="14">The sequence shown here is derived from an EMBL/GenBank/DDBJ whole genome shotgun (WGS) entry which is preliminary data.</text>
</comment>
<dbReference type="InterPro" id="IPR051206">
    <property type="entry name" value="NAMLAA_amidase_2"/>
</dbReference>
<evidence type="ECO:0000256" key="12">
    <source>
        <dbReference type="ARBA" id="ARBA00042615"/>
    </source>
</evidence>
<evidence type="ECO:0000256" key="9">
    <source>
        <dbReference type="ARBA" id="ARBA00022833"/>
    </source>
</evidence>
<evidence type="ECO:0000256" key="8">
    <source>
        <dbReference type="ARBA" id="ARBA00022801"/>
    </source>
</evidence>
<dbReference type="SUPFAM" id="SSF55846">
    <property type="entry name" value="N-acetylmuramoyl-L-alanine amidase-like"/>
    <property type="match status" value="1"/>
</dbReference>
<dbReference type="EC" id="3.5.1.28" evidence="5"/>
<evidence type="ECO:0000256" key="5">
    <source>
        <dbReference type="ARBA" id="ARBA00011901"/>
    </source>
</evidence>
<dbReference type="InterPro" id="IPR002502">
    <property type="entry name" value="Amidase_domain"/>
</dbReference>
<evidence type="ECO:0000256" key="10">
    <source>
        <dbReference type="ARBA" id="ARBA00023316"/>
    </source>
</evidence>
<comment type="catalytic activity">
    <reaction evidence="1">
        <text>Hydrolyzes the link between N-acetylmuramoyl residues and L-amino acid residues in certain cell-wall glycopeptides.</text>
        <dbReference type="EC" id="3.5.1.28"/>
    </reaction>
</comment>
<reference evidence="15" key="1">
    <citation type="journal article" date="2019" name="Int. J. Syst. Evol. Microbiol.">
        <title>The Global Catalogue of Microorganisms (GCM) 10K type strain sequencing project: providing services to taxonomists for standard genome sequencing and annotation.</title>
        <authorList>
            <consortium name="The Broad Institute Genomics Platform"/>
            <consortium name="The Broad Institute Genome Sequencing Center for Infectious Disease"/>
            <person name="Wu L."/>
            <person name="Ma J."/>
        </authorList>
    </citation>
    <scope>NUCLEOTIDE SEQUENCE [LARGE SCALE GENOMIC DNA]</scope>
    <source>
        <strain evidence="15">JCM 16914</strain>
    </source>
</reference>
<accession>A0ABP7LWC5</accession>
<evidence type="ECO:0000256" key="1">
    <source>
        <dbReference type="ARBA" id="ARBA00001561"/>
    </source>
</evidence>
<evidence type="ECO:0000256" key="6">
    <source>
        <dbReference type="ARBA" id="ARBA00022490"/>
    </source>
</evidence>
<keyword evidence="10" id="KW-0961">Cell wall biogenesis/degradation</keyword>
<dbReference type="Gene3D" id="3.40.80.10">
    <property type="entry name" value="Peptidoglycan recognition protein-like"/>
    <property type="match status" value="1"/>
</dbReference>
<comment type="cofactor">
    <cofactor evidence="2">
        <name>Zn(2+)</name>
        <dbReference type="ChEBI" id="CHEBI:29105"/>
    </cofactor>
</comment>
<dbReference type="PANTHER" id="PTHR30417">
    <property type="entry name" value="N-ACETYLMURAMOYL-L-ALANINE AMIDASE AMID"/>
    <property type="match status" value="1"/>
</dbReference>
<dbReference type="Proteomes" id="UP001500133">
    <property type="component" value="Unassembled WGS sequence"/>
</dbReference>
<keyword evidence="6" id="KW-0963">Cytoplasm</keyword>
<evidence type="ECO:0000256" key="3">
    <source>
        <dbReference type="ARBA" id="ARBA00004496"/>
    </source>
</evidence>
<keyword evidence="15" id="KW-1185">Reference proteome</keyword>
<feature type="domain" description="N-acetylmuramoyl-L-alanine amidase" evidence="13">
    <location>
        <begin position="19"/>
        <end position="175"/>
    </location>
</feature>
<dbReference type="PANTHER" id="PTHR30417:SF4">
    <property type="entry name" value="1,6-ANHYDRO-N-ACETYLMURAMYL-L-ALANINE AMIDASE AMPD"/>
    <property type="match status" value="1"/>
</dbReference>
<protein>
    <recommendedName>
        <fullName evidence="11">1,6-anhydro-N-acetylmuramyl-L-alanine amidase AmpD</fullName>
        <ecNumber evidence="5">3.5.1.28</ecNumber>
    </recommendedName>
    <alternativeName>
        <fullName evidence="12">N-acetylmuramoyl-L-alanine amidase</fullName>
    </alternativeName>
</protein>
<evidence type="ECO:0000259" key="13">
    <source>
        <dbReference type="SMART" id="SM00644"/>
    </source>
</evidence>
<evidence type="ECO:0000256" key="11">
    <source>
        <dbReference type="ARBA" id="ARBA00039257"/>
    </source>
</evidence>
<comment type="similarity">
    <text evidence="4">Belongs to the N-acetylmuramoyl-L-alanine amidase 2 family.</text>
</comment>
<comment type="subcellular location">
    <subcellularLocation>
        <location evidence="3">Cytoplasm</location>
    </subcellularLocation>
</comment>